<proteinExistence type="predicted"/>
<gene>
    <name evidence="3" type="ORF">HZY62_08920</name>
    <name evidence="4" type="ORF">LX92_01749</name>
</gene>
<keyword evidence="1" id="KW-1133">Transmembrane helix</keyword>
<dbReference type="EMBL" id="QGGQ01000003">
    <property type="protein sequence ID" value="PWK24162.1"/>
    <property type="molecule type" value="Genomic_DNA"/>
</dbReference>
<evidence type="ECO:0000256" key="1">
    <source>
        <dbReference type="SAM" id="Phobius"/>
    </source>
</evidence>
<dbReference type="RefSeq" id="WP_109649902.1">
    <property type="nucleotide sequence ID" value="NZ_JACWLN010000003.1"/>
</dbReference>
<feature type="transmembrane region" description="Helical" evidence="1">
    <location>
        <begin position="13"/>
        <end position="31"/>
    </location>
</feature>
<evidence type="ECO:0000313" key="6">
    <source>
        <dbReference type="Proteomes" id="UP000651837"/>
    </source>
</evidence>
<dbReference type="EMBL" id="JACWLN010000003">
    <property type="protein sequence ID" value="MBD1260707.1"/>
    <property type="molecule type" value="Genomic_DNA"/>
</dbReference>
<evidence type="ECO:0000259" key="2">
    <source>
        <dbReference type="Pfam" id="PF09851"/>
    </source>
</evidence>
<reference evidence="4 5" key="1">
    <citation type="submission" date="2018-05" db="EMBL/GenBank/DDBJ databases">
        <title>Genomic Encyclopedia of Archaeal and Bacterial Type Strains, Phase II (KMG-II): from individual species to whole genera.</title>
        <authorList>
            <person name="Goeker M."/>
        </authorList>
    </citation>
    <scope>NUCLEOTIDE SEQUENCE [LARGE SCALE GENOMIC DNA]</scope>
    <source>
        <strain evidence="4 5">DSM 23514</strain>
    </source>
</reference>
<dbReference type="InterPro" id="IPR018649">
    <property type="entry name" value="SHOCT"/>
</dbReference>
<sequence length="72" mass="8763">MHYFEGHWGGMHIIWWIIWLVLLVWIFFIPYDVPYQKSSNEDPMQILKKRFAKGEITKEEYEDSKKTLGTDK</sequence>
<dbReference type="OrthoDB" id="5421551at2"/>
<protein>
    <submittedName>
        <fullName evidence="4">Putative membrane protein</fullName>
    </submittedName>
    <submittedName>
        <fullName evidence="3">SHOCT domain-containing protein</fullName>
    </submittedName>
</protein>
<dbReference type="AlphaFoldDB" id="A0A316E3Q0"/>
<accession>A0A316E3Q0</accession>
<dbReference type="Proteomes" id="UP000651837">
    <property type="component" value="Unassembled WGS sequence"/>
</dbReference>
<keyword evidence="6" id="KW-1185">Reference proteome</keyword>
<name>A0A316E3Q0_9FLAO</name>
<reference evidence="3 6" key="2">
    <citation type="submission" date="2020-07" db="EMBL/GenBank/DDBJ databases">
        <title>The draft genome sequence of Maribacter polysiphoniae KCTC 22021.</title>
        <authorList>
            <person name="Mu L."/>
        </authorList>
    </citation>
    <scope>NUCLEOTIDE SEQUENCE [LARGE SCALE GENOMIC DNA]</scope>
    <source>
        <strain evidence="3 6">KCTC 22021</strain>
    </source>
</reference>
<evidence type="ECO:0000313" key="5">
    <source>
        <dbReference type="Proteomes" id="UP000245667"/>
    </source>
</evidence>
<comment type="caution">
    <text evidence="4">The sequence shown here is derived from an EMBL/GenBank/DDBJ whole genome shotgun (WGS) entry which is preliminary data.</text>
</comment>
<dbReference type="Proteomes" id="UP000245667">
    <property type="component" value="Unassembled WGS sequence"/>
</dbReference>
<keyword evidence="1" id="KW-0472">Membrane</keyword>
<dbReference type="Pfam" id="PF09851">
    <property type="entry name" value="SHOCT"/>
    <property type="match status" value="1"/>
</dbReference>
<keyword evidence="1" id="KW-0812">Transmembrane</keyword>
<feature type="domain" description="SHOCT" evidence="2">
    <location>
        <begin position="42"/>
        <end position="68"/>
    </location>
</feature>
<evidence type="ECO:0000313" key="3">
    <source>
        <dbReference type="EMBL" id="MBD1260707.1"/>
    </source>
</evidence>
<evidence type="ECO:0000313" key="4">
    <source>
        <dbReference type="EMBL" id="PWK24162.1"/>
    </source>
</evidence>
<organism evidence="4 5">
    <name type="scientific">Maribacter polysiphoniae</name>
    <dbReference type="NCBI Taxonomy" id="429344"/>
    <lineage>
        <taxon>Bacteria</taxon>
        <taxon>Pseudomonadati</taxon>
        <taxon>Bacteroidota</taxon>
        <taxon>Flavobacteriia</taxon>
        <taxon>Flavobacteriales</taxon>
        <taxon>Flavobacteriaceae</taxon>
        <taxon>Maribacter</taxon>
    </lineage>
</organism>